<protein>
    <recommendedName>
        <fullName evidence="1">Tet-like 2OG-Fe(II) oxygenase domain-containing protein</fullName>
    </recommendedName>
</protein>
<organism evidence="2 3">
    <name type="scientific">Austropuccinia psidii MF-1</name>
    <dbReference type="NCBI Taxonomy" id="1389203"/>
    <lineage>
        <taxon>Eukaryota</taxon>
        <taxon>Fungi</taxon>
        <taxon>Dikarya</taxon>
        <taxon>Basidiomycota</taxon>
        <taxon>Pucciniomycotina</taxon>
        <taxon>Pucciniomycetes</taxon>
        <taxon>Pucciniales</taxon>
        <taxon>Sphaerophragmiaceae</taxon>
        <taxon>Austropuccinia</taxon>
    </lineage>
</organism>
<evidence type="ECO:0000313" key="2">
    <source>
        <dbReference type="EMBL" id="MBW0556581.1"/>
    </source>
</evidence>
<accession>A0A9Q3PE36</accession>
<gene>
    <name evidence="2" type="ORF">O181_096296</name>
</gene>
<dbReference type="AlphaFoldDB" id="A0A9Q3PE36"/>
<dbReference type="Proteomes" id="UP000765509">
    <property type="component" value="Unassembled WGS sequence"/>
</dbReference>
<dbReference type="OrthoDB" id="2503998at2759"/>
<sequence length="129" mass="14641">MGHYWRDLCLQLGGTKNKQFGLYGSLGEIENSKDEWLNLGANISSVDYILGQSLKYVGDKLFQKIQTFYKSLGSPSFDQVNYEANISANKGAFKFASSLTFTMNAFKNSPHLDKDALLYALRWWFQADC</sequence>
<feature type="domain" description="Tet-like 2OG-Fe(II) oxygenase" evidence="1">
    <location>
        <begin position="15"/>
        <end position="125"/>
    </location>
</feature>
<dbReference type="EMBL" id="AVOT02064092">
    <property type="protein sequence ID" value="MBW0556581.1"/>
    <property type="molecule type" value="Genomic_DNA"/>
</dbReference>
<keyword evidence="3" id="KW-1185">Reference proteome</keyword>
<comment type="caution">
    <text evidence="2">The sequence shown here is derived from an EMBL/GenBank/DDBJ whole genome shotgun (WGS) entry which is preliminary data.</text>
</comment>
<proteinExistence type="predicted"/>
<dbReference type="InterPro" id="IPR046798">
    <property type="entry name" value="2OG-FeII_Oxy_6"/>
</dbReference>
<name>A0A9Q3PE36_9BASI</name>
<evidence type="ECO:0000313" key="3">
    <source>
        <dbReference type="Proteomes" id="UP000765509"/>
    </source>
</evidence>
<dbReference type="Pfam" id="PF20515">
    <property type="entry name" value="2OG-FeII_Oxy_6"/>
    <property type="match status" value="1"/>
</dbReference>
<reference evidence="2" key="1">
    <citation type="submission" date="2021-03" db="EMBL/GenBank/DDBJ databases">
        <title>Draft genome sequence of rust myrtle Austropuccinia psidii MF-1, a brazilian biotype.</title>
        <authorList>
            <person name="Quecine M.C."/>
            <person name="Pachon D.M.R."/>
            <person name="Bonatelli M.L."/>
            <person name="Correr F.H."/>
            <person name="Franceschini L.M."/>
            <person name="Leite T.F."/>
            <person name="Margarido G.R.A."/>
            <person name="Almeida C.A."/>
            <person name="Ferrarezi J.A."/>
            <person name="Labate C.A."/>
        </authorList>
    </citation>
    <scope>NUCLEOTIDE SEQUENCE</scope>
    <source>
        <strain evidence="2">MF-1</strain>
    </source>
</reference>
<evidence type="ECO:0000259" key="1">
    <source>
        <dbReference type="Pfam" id="PF20515"/>
    </source>
</evidence>